<dbReference type="GO" id="GO:0016485">
    <property type="term" value="P:protein processing"/>
    <property type="evidence" value="ECO:0007669"/>
    <property type="project" value="InterPro"/>
</dbReference>
<dbReference type="GO" id="GO:0005789">
    <property type="term" value="C:endoplasmic reticulum membrane"/>
    <property type="evidence" value="ECO:0007669"/>
    <property type="project" value="UniProtKB-SubCell"/>
</dbReference>
<sequence>MSPVVTSLPVHSKSSRSSPINPNQNLKKALNVSPSESSPKANPIDPTKSSTFNRSWQQLAQSSVLIFIPVTITLIVVVALVQLLCIQNTCKNLPIEELIPVFSQTDTKDLGTNTKNALKNTTILLIYIVFATFLILALIYFRFYRILFVFGIVLILLLCSVKSLIFFKKIFFALDQSIDIFTIGLLIWNLMITGLCTFFLLDSPLLLRQIYLIYISVLVSIFIITLLAPSNAWTFLIFLIFWDLIAVLTPCGPLNLMLGLIKKRQKMREKVYLPPILIYSTFIANVSEEEESIKKNRLYEDEAPIERSLSKTNSLTNDQSLSQEESPPLRQRTNRPNLGLGDFIFYSLLIGQVRKMFSLVTVWFAGLSIMSGLLGTLLCLSLFKRPLPALPISLSIAIVTVWIFNLCGEKFNKKLNTHLIYI</sequence>
<evidence type="ECO:0000256" key="5">
    <source>
        <dbReference type="ARBA" id="ARBA00022989"/>
    </source>
</evidence>
<dbReference type="InterPro" id="IPR042524">
    <property type="entry name" value="Presenilin_C"/>
</dbReference>
<comment type="subcellular location">
    <subcellularLocation>
        <location evidence="8">Endoplasmic reticulum membrane</location>
        <topology evidence="8">Multi-pass membrane protein</topology>
    </subcellularLocation>
    <subcellularLocation>
        <location evidence="8">Golgi apparatus membrane</location>
        <topology evidence="8">Multi-pass membrane protein</topology>
    </subcellularLocation>
</comment>
<evidence type="ECO:0000256" key="4">
    <source>
        <dbReference type="ARBA" id="ARBA00022976"/>
    </source>
</evidence>
<dbReference type="PRINTS" id="PR01072">
    <property type="entry name" value="PRESENILIN"/>
</dbReference>
<proteinExistence type="inferred from homology"/>
<keyword evidence="3 8" id="KW-0256">Endoplasmic reticulum</keyword>
<protein>
    <recommendedName>
        <fullName evidence="8">Presenilin</fullName>
        <ecNumber evidence="8">3.4.23.-</ecNumber>
    </recommendedName>
</protein>
<dbReference type="PANTHER" id="PTHR10202:SF13">
    <property type="entry name" value="PRESENILIN HOMOLOG"/>
    <property type="match status" value="1"/>
</dbReference>
<feature type="compositionally biased region" description="Polar residues" evidence="9">
    <location>
        <begin position="313"/>
        <end position="325"/>
    </location>
</feature>
<dbReference type="OMA" id="ALCMIFV"/>
<dbReference type="SMART" id="SM00730">
    <property type="entry name" value="PSN"/>
    <property type="match status" value="1"/>
</dbReference>
<dbReference type="PANTHER" id="PTHR10202">
    <property type="entry name" value="PRESENILIN"/>
    <property type="match status" value="1"/>
</dbReference>
<dbReference type="Pfam" id="PF01080">
    <property type="entry name" value="Presenilin"/>
    <property type="match status" value="1"/>
</dbReference>
<keyword evidence="8" id="KW-0378">Hydrolase</keyword>
<reference evidence="10" key="2">
    <citation type="submission" date="2020-01" db="EMBL/GenBank/DDBJ databases">
        <authorList>
            <person name="Korhonen P.K.K."/>
            <person name="Guangxu M.G."/>
            <person name="Wang T.W."/>
            <person name="Stroehlein A.J.S."/>
            <person name="Young N.D."/>
            <person name="Ang C.-S.A."/>
            <person name="Fernando D.W.F."/>
            <person name="Lu H.L."/>
            <person name="Taylor S.T."/>
            <person name="Ehtesham M.E.M."/>
            <person name="Najaraj S.H.N."/>
            <person name="Harsha G.H.G."/>
            <person name="Madugundu A.M."/>
            <person name="Renuse S.R."/>
            <person name="Holt D.H."/>
            <person name="Pandey A.P."/>
            <person name="Papenfuss A.P."/>
            <person name="Gasser R.B.G."/>
            <person name="Fischer K.F."/>
        </authorList>
    </citation>
    <scope>NUCLEOTIDE SEQUENCE</scope>
    <source>
        <strain evidence="10">SSS_KF_BRIS2020</strain>
    </source>
</reference>
<feature type="transmembrane region" description="Helical" evidence="8">
    <location>
        <begin position="357"/>
        <end position="383"/>
    </location>
</feature>
<keyword evidence="5 8" id="KW-1133">Transmembrane helix</keyword>
<name>A0A834R084_SARSC</name>
<feature type="region of interest" description="Disordered" evidence="9">
    <location>
        <begin position="1"/>
        <end position="48"/>
    </location>
</feature>
<dbReference type="EnsemblMetazoa" id="SSS_1666s_mrna">
    <property type="protein sequence ID" value="KAF7487810.1"/>
    <property type="gene ID" value="SSS_1666"/>
</dbReference>
<comment type="subunit">
    <text evidence="8">Homodimer.</text>
</comment>
<dbReference type="Proteomes" id="UP000070412">
    <property type="component" value="Unassembled WGS sequence"/>
</dbReference>
<dbReference type="GO" id="GO:0000139">
    <property type="term" value="C:Golgi membrane"/>
    <property type="evidence" value="ECO:0007669"/>
    <property type="project" value="UniProtKB-SubCell"/>
</dbReference>
<comment type="function">
    <text evidence="8">Probable subunit of the gamma-secretase complex, an endoprotease complex that catalyzes the intramembrane cleavage of integral membrane proteins such as Notch receptors.</text>
</comment>
<keyword evidence="2 8" id="KW-0812">Transmembrane</keyword>
<dbReference type="GO" id="GO:0070765">
    <property type="term" value="C:gamma-secretase complex"/>
    <property type="evidence" value="ECO:0007669"/>
    <property type="project" value="TreeGrafter"/>
</dbReference>
<dbReference type="OrthoDB" id="6418340at2759"/>
<dbReference type="AlphaFoldDB" id="A0A834R084"/>
<dbReference type="EC" id="3.4.23.-" evidence="8"/>
<dbReference type="GO" id="GO:0007219">
    <property type="term" value="P:Notch signaling pathway"/>
    <property type="evidence" value="ECO:0007669"/>
    <property type="project" value="UniProtKB-KW"/>
</dbReference>
<dbReference type="InterPro" id="IPR006639">
    <property type="entry name" value="Preselin/SPP"/>
</dbReference>
<feature type="transmembrane region" description="Helical" evidence="8">
    <location>
        <begin position="210"/>
        <end position="229"/>
    </location>
</feature>
<dbReference type="GO" id="GO:0006509">
    <property type="term" value="P:membrane protein ectodomain proteolysis"/>
    <property type="evidence" value="ECO:0007669"/>
    <property type="project" value="TreeGrafter"/>
</dbReference>
<evidence type="ECO:0000256" key="6">
    <source>
        <dbReference type="ARBA" id="ARBA00023034"/>
    </source>
</evidence>
<keyword evidence="12" id="KW-1185">Reference proteome</keyword>
<dbReference type="Gene3D" id="1.10.472.100">
    <property type="entry name" value="Presenilin"/>
    <property type="match status" value="1"/>
</dbReference>
<evidence type="ECO:0000256" key="8">
    <source>
        <dbReference type="RuleBase" id="RU361148"/>
    </source>
</evidence>
<evidence type="ECO:0000313" key="12">
    <source>
        <dbReference type="Proteomes" id="UP000070412"/>
    </source>
</evidence>
<keyword evidence="7 8" id="KW-0472">Membrane</keyword>
<accession>A0A834R084</accession>
<gene>
    <name evidence="10" type="ORF">SSS_1666</name>
</gene>
<keyword evidence="8" id="KW-0645">Protease</keyword>
<feature type="transmembrane region" description="Helical" evidence="8">
    <location>
        <begin position="389"/>
        <end position="407"/>
    </location>
</feature>
<feature type="transmembrane region" description="Helical" evidence="8">
    <location>
        <begin position="180"/>
        <end position="201"/>
    </location>
</feature>
<dbReference type="GO" id="GO:0042500">
    <property type="term" value="F:aspartic endopeptidase activity, intramembrane cleaving"/>
    <property type="evidence" value="ECO:0007669"/>
    <property type="project" value="InterPro"/>
</dbReference>
<comment type="similarity">
    <text evidence="1 8">Belongs to the peptidase A22A family.</text>
</comment>
<organism evidence="10">
    <name type="scientific">Sarcoptes scabiei</name>
    <name type="common">Itch mite</name>
    <name type="synonym">Acarus scabiei</name>
    <dbReference type="NCBI Taxonomy" id="52283"/>
    <lineage>
        <taxon>Eukaryota</taxon>
        <taxon>Metazoa</taxon>
        <taxon>Ecdysozoa</taxon>
        <taxon>Arthropoda</taxon>
        <taxon>Chelicerata</taxon>
        <taxon>Arachnida</taxon>
        <taxon>Acari</taxon>
        <taxon>Acariformes</taxon>
        <taxon>Sarcoptiformes</taxon>
        <taxon>Astigmata</taxon>
        <taxon>Psoroptidia</taxon>
        <taxon>Sarcoptoidea</taxon>
        <taxon>Sarcoptidae</taxon>
        <taxon>Sarcoptinae</taxon>
        <taxon>Sarcoptes</taxon>
    </lineage>
</organism>
<keyword evidence="6 8" id="KW-0333">Golgi apparatus</keyword>
<feature type="transmembrane region" description="Helical" evidence="8">
    <location>
        <begin position="64"/>
        <end position="84"/>
    </location>
</feature>
<reference evidence="12" key="1">
    <citation type="journal article" date="2020" name="PLoS Negl. Trop. Dis.">
        <title>High-quality nuclear genome for Sarcoptes scabiei-A critical resource for a neglected parasite.</title>
        <authorList>
            <person name="Korhonen P.K."/>
            <person name="Gasser R.B."/>
            <person name="Ma G."/>
            <person name="Wang T."/>
            <person name="Stroehlein A.J."/>
            <person name="Young N.D."/>
            <person name="Ang C.S."/>
            <person name="Fernando D.D."/>
            <person name="Lu H.C."/>
            <person name="Taylor S."/>
            <person name="Reynolds S.L."/>
            <person name="Mofiz E."/>
            <person name="Najaraj S.H."/>
            <person name="Gowda H."/>
            <person name="Madugundu A."/>
            <person name="Renuse S."/>
            <person name="Holt D."/>
            <person name="Pandey A."/>
            <person name="Papenfuss A.T."/>
            <person name="Fischer K."/>
        </authorList>
    </citation>
    <scope>NUCLEOTIDE SEQUENCE [LARGE SCALE GENOMIC DNA]</scope>
</reference>
<evidence type="ECO:0000256" key="2">
    <source>
        <dbReference type="ARBA" id="ARBA00022692"/>
    </source>
</evidence>
<evidence type="ECO:0000256" key="3">
    <source>
        <dbReference type="ARBA" id="ARBA00022824"/>
    </source>
</evidence>
<dbReference type="EMBL" id="WVUK01000066">
    <property type="protein sequence ID" value="KAF7487810.1"/>
    <property type="molecule type" value="Genomic_DNA"/>
</dbReference>
<reference evidence="11" key="3">
    <citation type="submission" date="2022-06" db="UniProtKB">
        <authorList>
            <consortium name="EnsemblMetazoa"/>
        </authorList>
    </citation>
    <scope>IDENTIFICATION</scope>
</reference>
<dbReference type="InterPro" id="IPR001108">
    <property type="entry name" value="Peptidase_A22A"/>
</dbReference>
<evidence type="ECO:0000313" key="10">
    <source>
        <dbReference type="EMBL" id="KAF7487810.1"/>
    </source>
</evidence>
<evidence type="ECO:0000256" key="7">
    <source>
        <dbReference type="ARBA" id="ARBA00023136"/>
    </source>
</evidence>
<comment type="domain">
    <text evidence="8">The PAL motif is required for normal active site conformation.</text>
</comment>
<keyword evidence="4 8" id="KW-0914">Notch signaling pathway</keyword>
<feature type="compositionally biased region" description="Polar residues" evidence="9">
    <location>
        <begin position="15"/>
        <end position="40"/>
    </location>
</feature>
<feature type="transmembrane region" description="Helical" evidence="8">
    <location>
        <begin position="235"/>
        <end position="261"/>
    </location>
</feature>
<feature type="transmembrane region" description="Helical" evidence="8">
    <location>
        <begin position="148"/>
        <end position="168"/>
    </location>
</feature>
<evidence type="ECO:0000313" key="11">
    <source>
        <dbReference type="EnsemblMetazoa" id="KAF7487810.1"/>
    </source>
</evidence>
<feature type="transmembrane region" description="Helical" evidence="8">
    <location>
        <begin position="123"/>
        <end position="141"/>
    </location>
</feature>
<feature type="region of interest" description="Disordered" evidence="9">
    <location>
        <begin position="313"/>
        <end position="334"/>
    </location>
</feature>
<evidence type="ECO:0000256" key="1">
    <source>
        <dbReference type="ARBA" id="ARBA00008604"/>
    </source>
</evidence>
<evidence type="ECO:0000256" key="9">
    <source>
        <dbReference type="SAM" id="MobiDB-lite"/>
    </source>
</evidence>